<dbReference type="EMBL" id="JAADYS010000014">
    <property type="protein sequence ID" value="KAF4472988.1"/>
    <property type="molecule type" value="Genomic_DNA"/>
</dbReference>
<protein>
    <submittedName>
        <fullName evidence="1">Ankyrin repeat</fullName>
    </submittedName>
</protein>
<organism evidence="1 2">
    <name type="scientific">Fusarium albosuccineum</name>
    <dbReference type="NCBI Taxonomy" id="1237068"/>
    <lineage>
        <taxon>Eukaryota</taxon>
        <taxon>Fungi</taxon>
        <taxon>Dikarya</taxon>
        <taxon>Ascomycota</taxon>
        <taxon>Pezizomycotina</taxon>
        <taxon>Sordariomycetes</taxon>
        <taxon>Hypocreomycetidae</taxon>
        <taxon>Hypocreales</taxon>
        <taxon>Nectriaceae</taxon>
        <taxon>Fusarium</taxon>
        <taxon>Fusarium decemcellulare species complex</taxon>
    </lineage>
</organism>
<name>A0A8H4PMG8_9HYPO</name>
<dbReference type="Proteomes" id="UP000554235">
    <property type="component" value="Unassembled WGS sequence"/>
</dbReference>
<reference evidence="1 2" key="1">
    <citation type="submission" date="2020-01" db="EMBL/GenBank/DDBJ databases">
        <title>Identification and distribution of gene clusters putatively required for synthesis of sphingolipid metabolism inhibitors in phylogenetically diverse species of the filamentous fungus Fusarium.</title>
        <authorList>
            <person name="Kim H.-S."/>
            <person name="Busman M."/>
            <person name="Brown D.W."/>
            <person name="Divon H."/>
            <person name="Uhlig S."/>
            <person name="Proctor R.H."/>
        </authorList>
    </citation>
    <scope>NUCLEOTIDE SEQUENCE [LARGE SCALE GENOMIC DNA]</scope>
    <source>
        <strain evidence="1 2">NRRL 20459</strain>
    </source>
</reference>
<sequence>MPNERQLLEIPHDLLAYLDHLFVVIDPIEQSDSVPSLNCDDVGRPRYNLLKVVEDLMTDIRFEKIQLLITSCPQEYIKATMSDISESISMLNPDVEEDVQLHVEARLQLELEFLDWPQNLRIP</sequence>
<accession>A0A8H4PMG8</accession>
<gene>
    <name evidence="1" type="ORF">FALBO_125</name>
</gene>
<keyword evidence="2" id="KW-1185">Reference proteome</keyword>
<proteinExistence type="predicted"/>
<dbReference type="OrthoDB" id="194358at2759"/>
<comment type="caution">
    <text evidence="1">The sequence shown here is derived from an EMBL/GenBank/DDBJ whole genome shotgun (WGS) entry which is preliminary data.</text>
</comment>
<dbReference type="AlphaFoldDB" id="A0A8H4PMG8"/>
<evidence type="ECO:0000313" key="2">
    <source>
        <dbReference type="Proteomes" id="UP000554235"/>
    </source>
</evidence>
<evidence type="ECO:0000313" key="1">
    <source>
        <dbReference type="EMBL" id="KAF4472988.1"/>
    </source>
</evidence>